<comment type="caution">
    <text evidence="21">The sequence shown here is derived from an EMBL/GenBank/DDBJ whole genome shotgun (WGS) entry which is preliminary data.</text>
</comment>
<evidence type="ECO:0000256" key="14">
    <source>
        <dbReference type="ARBA" id="ARBA00023180"/>
    </source>
</evidence>
<comment type="catalytic activity">
    <reaction evidence="15">
        <text>L-seryl-[protein] + ATP = O-phospho-L-seryl-[protein] + ADP + H(+)</text>
        <dbReference type="Rhea" id="RHEA:17989"/>
        <dbReference type="Rhea" id="RHEA-COMP:9863"/>
        <dbReference type="Rhea" id="RHEA-COMP:11604"/>
        <dbReference type="ChEBI" id="CHEBI:15378"/>
        <dbReference type="ChEBI" id="CHEBI:29999"/>
        <dbReference type="ChEBI" id="CHEBI:30616"/>
        <dbReference type="ChEBI" id="CHEBI:83421"/>
        <dbReference type="ChEBI" id="CHEBI:456216"/>
    </reaction>
</comment>
<dbReference type="SMART" id="SM00220">
    <property type="entry name" value="S_TKc"/>
    <property type="match status" value="1"/>
</dbReference>
<name>A0AA88QW90_9ASTE</name>
<dbReference type="Proteomes" id="UP001187471">
    <property type="component" value="Unassembled WGS sequence"/>
</dbReference>
<accession>A0AA88QW90</accession>
<dbReference type="EMBL" id="JAVXUO010002326">
    <property type="protein sequence ID" value="KAK2974273.1"/>
    <property type="molecule type" value="Genomic_DNA"/>
</dbReference>
<evidence type="ECO:0000256" key="12">
    <source>
        <dbReference type="ARBA" id="ARBA00023136"/>
    </source>
</evidence>
<dbReference type="CDD" id="cd23509">
    <property type="entry name" value="Gnk2-like"/>
    <property type="match status" value="2"/>
</dbReference>
<dbReference type="PROSITE" id="PS00108">
    <property type="entry name" value="PROTEIN_KINASE_ST"/>
    <property type="match status" value="1"/>
</dbReference>
<comment type="subcellular location">
    <subcellularLocation>
        <location evidence="1">Membrane</location>
        <topology evidence="1">Single-pass membrane protein</topology>
    </subcellularLocation>
</comment>
<evidence type="ECO:0000256" key="5">
    <source>
        <dbReference type="ARBA" id="ARBA00022692"/>
    </source>
</evidence>
<dbReference type="Pfam" id="PF01657">
    <property type="entry name" value="Stress-antifung"/>
    <property type="match status" value="2"/>
</dbReference>
<evidence type="ECO:0000256" key="1">
    <source>
        <dbReference type="ARBA" id="ARBA00004167"/>
    </source>
</evidence>
<dbReference type="AlphaFoldDB" id="A0AA88QW90"/>
<dbReference type="SUPFAM" id="SSF56112">
    <property type="entry name" value="Protein kinase-like (PK-like)"/>
    <property type="match status" value="1"/>
</dbReference>
<evidence type="ECO:0000256" key="18">
    <source>
        <dbReference type="SAM" id="Phobius"/>
    </source>
</evidence>
<dbReference type="InterPro" id="IPR052059">
    <property type="entry name" value="CR_Ser/Thr_kinase"/>
</dbReference>
<dbReference type="PROSITE" id="PS51473">
    <property type="entry name" value="GNK2"/>
    <property type="match status" value="2"/>
</dbReference>
<keyword evidence="11 18" id="KW-1133">Transmembrane helix</keyword>
<dbReference type="Gene3D" id="3.30.430.20">
    <property type="entry name" value="Gnk2 domain, C-X8-C-X2-C motif"/>
    <property type="match status" value="2"/>
</dbReference>
<feature type="transmembrane region" description="Helical" evidence="18">
    <location>
        <begin position="203"/>
        <end position="224"/>
    </location>
</feature>
<dbReference type="GO" id="GO:0016020">
    <property type="term" value="C:membrane"/>
    <property type="evidence" value="ECO:0007669"/>
    <property type="project" value="UniProtKB-SubCell"/>
</dbReference>
<evidence type="ECO:0000256" key="4">
    <source>
        <dbReference type="ARBA" id="ARBA00022679"/>
    </source>
</evidence>
<evidence type="ECO:0000256" key="15">
    <source>
        <dbReference type="ARBA" id="ARBA00047558"/>
    </source>
</evidence>
<sequence>MEALLQLVNVHRWGHHQTKTNSTAFPPVYALSQCFQHISKADCILCHSQSCVTLSRCLPVTSGRVFFDGCFLRYDNYSFFNESVDPNRDTVKCSGASATKLGFQKDVGELMQNVTESAMAKGGFAVVEGEGVYALAQCWKSVSSAGCRDCLEKARKEVKGCLPSKEGRGLNAGCYLRYSTEKFFSNDKGEKKKSGLFTLGEKVAIALGSLAFLLLSFFAAYATYARLSKLKEERSNLGHISGSARILSLMYKYETLEKATNYFDISRKLGQGGAGSVFRGTLPKGKNVAVKRLFYNTRQWVDEFFNEVNLISGIQHKNLVKLLGCSIEGPESLLVYEYVPNKSLDQFLFDKNKVQILNWKERFEIIVGTAEGLAHLHGGSQKRIIHRDIKSSNVLLDENLAPKISDFGLARCFAADKTHLSTGIAGTLGYMAPEYLVRGQLTEKADVYSFGILVLEIVCGTKNNAVTEDSGSLLQTVWIFYKVDKLIELVDPCLKGNFPAEEAFKVLAIALLCTQASAALRPAMSEVVQMLTDKDCEIPMPHQPPFLNARVLGPANSGRALSVDSMITNLLTKVEVFCSSSESSDIQSSDGPPNSDVITNLLTKVEVFCSSSGSSDIQSSGPPNSYDLKDK</sequence>
<evidence type="ECO:0000256" key="16">
    <source>
        <dbReference type="ARBA" id="ARBA00047951"/>
    </source>
</evidence>
<feature type="compositionally biased region" description="Low complexity" evidence="17">
    <location>
        <begin position="611"/>
        <end position="620"/>
    </location>
</feature>
<dbReference type="Pfam" id="PF07714">
    <property type="entry name" value="PK_Tyr_Ser-Thr"/>
    <property type="match status" value="1"/>
</dbReference>
<evidence type="ECO:0000313" key="22">
    <source>
        <dbReference type="Proteomes" id="UP001187471"/>
    </source>
</evidence>
<evidence type="ECO:0000256" key="3">
    <source>
        <dbReference type="ARBA" id="ARBA00022553"/>
    </source>
</evidence>
<proteinExistence type="predicted"/>
<evidence type="ECO:0000256" key="13">
    <source>
        <dbReference type="ARBA" id="ARBA00023170"/>
    </source>
</evidence>
<evidence type="ECO:0000256" key="11">
    <source>
        <dbReference type="ARBA" id="ARBA00022989"/>
    </source>
</evidence>
<keyword evidence="8" id="KW-0547">Nucleotide-binding</keyword>
<evidence type="ECO:0000256" key="9">
    <source>
        <dbReference type="ARBA" id="ARBA00022777"/>
    </source>
</evidence>
<dbReference type="FunFam" id="3.30.200.20:FF:000177">
    <property type="entry name" value="Cysteine-rich receptor-like protein kinase 2"/>
    <property type="match status" value="1"/>
</dbReference>
<evidence type="ECO:0000259" key="19">
    <source>
        <dbReference type="PROSITE" id="PS50011"/>
    </source>
</evidence>
<evidence type="ECO:0000256" key="2">
    <source>
        <dbReference type="ARBA" id="ARBA00022527"/>
    </source>
</evidence>
<dbReference type="InterPro" id="IPR011009">
    <property type="entry name" value="Kinase-like_dom_sf"/>
</dbReference>
<dbReference type="InterPro" id="IPR000719">
    <property type="entry name" value="Prot_kinase_dom"/>
</dbReference>
<comment type="catalytic activity">
    <reaction evidence="16">
        <text>L-threonyl-[protein] + ATP = O-phospho-L-threonyl-[protein] + ADP + H(+)</text>
        <dbReference type="Rhea" id="RHEA:46608"/>
        <dbReference type="Rhea" id="RHEA-COMP:11060"/>
        <dbReference type="Rhea" id="RHEA-COMP:11605"/>
        <dbReference type="ChEBI" id="CHEBI:15378"/>
        <dbReference type="ChEBI" id="CHEBI:30013"/>
        <dbReference type="ChEBI" id="CHEBI:30616"/>
        <dbReference type="ChEBI" id="CHEBI:61977"/>
        <dbReference type="ChEBI" id="CHEBI:456216"/>
    </reaction>
</comment>
<dbReference type="FunFam" id="3.30.430.20:FF:000015">
    <property type="entry name" value="Cysteine-rich receptor-like protein kinase 3"/>
    <property type="match status" value="1"/>
</dbReference>
<dbReference type="PROSITE" id="PS50011">
    <property type="entry name" value="PROTEIN_KINASE_DOM"/>
    <property type="match status" value="1"/>
</dbReference>
<keyword evidence="9" id="KW-0418">Kinase</keyword>
<dbReference type="InterPro" id="IPR001245">
    <property type="entry name" value="Ser-Thr/Tyr_kinase_cat_dom"/>
</dbReference>
<dbReference type="InterPro" id="IPR038408">
    <property type="entry name" value="GNK2_sf"/>
</dbReference>
<keyword evidence="14" id="KW-0325">Glycoprotein</keyword>
<feature type="domain" description="Protein kinase" evidence="19">
    <location>
        <begin position="263"/>
        <end position="547"/>
    </location>
</feature>
<keyword evidence="22" id="KW-1185">Reference proteome</keyword>
<keyword evidence="6" id="KW-0732">Signal</keyword>
<evidence type="ECO:0008006" key="23">
    <source>
        <dbReference type="Google" id="ProtNLM"/>
    </source>
</evidence>
<dbReference type="GO" id="GO:0004674">
    <property type="term" value="F:protein serine/threonine kinase activity"/>
    <property type="evidence" value="ECO:0007669"/>
    <property type="project" value="UniProtKB-KW"/>
</dbReference>
<evidence type="ECO:0000313" key="21">
    <source>
        <dbReference type="EMBL" id="KAK2974273.1"/>
    </source>
</evidence>
<keyword evidence="10" id="KW-0067">ATP-binding</keyword>
<evidence type="ECO:0000256" key="6">
    <source>
        <dbReference type="ARBA" id="ARBA00022729"/>
    </source>
</evidence>
<evidence type="ECO:0000256" key="8">
    <source>
        <dbReference type="ARBA" id="ARBA00022741"/>
    </source>
</evidence>
<evidence type="ECO:0000256" key="17">
    <source>
        <dbReference type="SAM" id="MobiDB-lite"/>
    </source>
</evidence>
<feature type="domain" description="Gnk2-homologous" evidence="20">
    <location>
        <begin position="85"/>
        <end position="183"/>
    </location>
</feature>
<evidence type="ECO:0000256" key="7">
    <source>
        <dbReference type="ARBA" id="ARBA00022737"/>
    </source>
</evidence>
<dbReference type="Gene3D" id="3.30.200.20">
    <property type="entry name" value="Phosphorylase Kinase, domain 1"/>
    <property type="match status" value="1"/>
</dbReference>
<dbReference type="InterPro" id="IPR002902">
    <property type="entry name" value="GNK2"/>
</dbReference>
<keyword evidence="12 18" id="KW-0472">Membrane</keyword>
<keyword evidence="5 18" id="KW-0812">Transmembrane</keyword>
<evidence type="ECO:0000259" key="20">
    <source>
        <dbReference type="PROSITE" id="PS51473"/>
    </source>
</evidence>
<organism evidence="21 22">
    <name type="scientific">Escallonia rubra</name>
    <dbReference type="NCBI Taxonomy" id="112253"/>
    <lineage>
        <taxon>Eukaryota</taxon>
        <taxon>Viridiplantae</taxon>
        <taxon>Streptophyta</taxon>
        <taxon>Embryophyta</taxon>
        <taxon>Tracheophyta</taxon>
        <taxon>Spermatophyta</taxon>
        <taxon>Magnoliopsida</taxon>
        <taxon>eudicotyledons</taxon>
        <taxon>Gunneridae</taxon>
        <taxon>Pentapetalae</taxon>
        <taxon>asterids</taxon>
        <taxon>campanulids</taxon>
        <taxon>Escalloniales</taxon>
        <taxon>Escalloniaceae</taxon>
        <taxon>Escallonia</taxon>
    </lineage>
</organism>
<keyword evidence="3" id="KW-0597">Phosphoprotein</keyword>
<evidence type="ECO:0000256" key="10">
    <source>
        <dbReference type="ARBA" id="ARBA00022840"/>
    </source>
</evidence>
<reference evidence="21" key="1">
    <citation type="submission" date="2022-12" db="EMBL/GenBank/DDBJ databases">
        <title>Draft genome assemblies for two species of Escallonia (Escalloniales).</title>
        <authorList>
            <person name="Chanderbali A."/>
            <person name="Dervinis C."/>
            <person name="Anghel I."/>
            <person name="Soltis D."/>
            <person name="Soltis P."/>
            <person name="Zapata F."/>
        </authorList>
    </citation>
    <scope>NUCLEOTIDE SEQUENCE</scope>
    <source>
        <strain evidence="21">UCBG92.1500</strain>
        <tissue evidence="21">Leaf</tissue>
    </source>
</reference>
<dbReference type="CDD" id="cd14066">
    <property type="entry name" value="STKc_IRAK"/>
    <property type="match status" value="1"/>
</dbReference>
<keyword evidence="13" id="KW-0675">Receptor</keyword>
<dbReference type="FunFam" id="1.10.510.10:FF:000336">
    <property type="entry name" value="Cysteine-rich receptor-like protein kinase 2"/>
    <property type="match status" value="1"/>
</dbReference>
<keyword evidence="4" id="KW-0808">Transferase</keyword>
<feature type="region of interest" description="Disordered" evidence="17">
    <location>
        <begin position="611"/>
        <end position="631"/>
    </location>
</feature>
<keyword evidence="2" id="KW-0723">Serine/threonine-protein kinase</keyword>
<dbReference type="GO" id="GO:0005524">
    <property type="term" value="F:ATP binding"/>
    <property type="evidence" value="ECO:0007669"/>
    <property type="project" value="UniProtKB-KW"/>
</dbReference>
<dbReference type="PANTHER" id="PTHR47973">
    <property type="entry name" value="CYSTEINE-RICH RECEPTOR-LIKE PROTEIN KINASE 3"/>
    <property type="match status" value="1"/>
</dbReference>
<keyword evidence="7" id="KW-0677">Repeat</keyword>
<gene>
    <name evidence="21" type="ORF">RJ640_016759</name>
</gene>
<feature type="domain" description="Gnk2-homologous" evidence="20">
    <location>
        <begin position="1"/>
        <end position="79"/>
    </location>
</feature>
<dbReference type="Gene3D" id="1.10.510.10">
    <property type="entry name" value="Transferase(Phosphotransferase) domain 1"/>
    <property type="match status" value="1"/>
</dbReference>
<dbReference type="InterPro" id="IPR008271">
    <property type="entry name" value="Ser/Thr_kinase_AS"/>
</dbReference>
<protein>
    <recommendedName>
        <fullName evidence="23">Cysteine-rich receptor-like protein kinase 42</fullName>
    </recommendedName>
</protein>